<accession>A0AAD9V1P5</accession>
<comment type="similarity">
    <text evidence="5">Belongs to the G-protein coupled receptor 1 family.</text>
</comment>
<keyword evidence="9" id="KW-1185">Reference proteome</keyword>
<dbReference type="GO" id="GO:0016020">
    <property type="term" value="C:membrane"/>
    <property type="evidence" value="ECO:0007669"/>
    <property type="project" value="UniProtKB-SubCell"/>
</dbReference>
<gene>
    <name evidence="8" type="ORF">P5673_019538</name>
</gene>
<keyword evidence="2 5" id="KW-0812">Transmembrane</keyword>
<evidence type="ECO:0000256" key="6">
    <source>
        <dbReference type="SAM" id="Phobius"/>
    </source>
</evidence>
<reference evidence="8" key="1">
    <citation type="journal article" date="2023" name="G3 (Bethesda)">
        <title>Whole genome assembly and annotation of the endangered Caribbean coral Acropora cervicornis.</title>
        <authorList>
            <person name="Selwyn J.D."/>
            <person name="Vollmer S.V."/>
        </authorList>
    </citation>
    <scope>NUCLEOTIDE SEQUENCE</scope>
    <source>
        <strain evidence="8">K2</strain>
    </source>
</reference>
<comment type="subcellular location">
    <subcellularLocation>
        <location evidence="1">Membrane</location>
    </subcellularLocation>
</comment>
<evidence type="ECO:0000256" key="4">
    <source>
        <dbReference type="ARBA" id="ARBA00023136"/>
    </source>
</evidence>
<evidence type="ECO:0000256" key="2">
    <source>
        <dbReference type="ARBA" id="ARBA00022692"/>
    </source>
</evidence>
<dbReference type="AlphaFoldDB" id="A0AAD9V1P5"/>
<organism evidence="8 9">
    <name type="scientific">Acropora cervicornis</name>
    <name type="common">Staghorn coral</name>
    <dbReference type="NCBI Taxonomy" id="6130"/>
    <lineage>
        <taxon>Eukaryota</taxon>
        <taxon>Metazoa</taxon>
        <taxon>Cnidaria</taxon>
        <taxon>Anthozoa</taxon>
        <taxon>Hexacorallia</taxon>
        <taxon>Scleractinia</taxon>
        <taxon>Astrocoeniina</taxon>
        <taxon>Acroporidae</taxon>
        <taxon>Acropora</taxon>
    </lineage>
</organism>
<feature type="transmembrane region" description="Helical" evidence="6">
    <location>
        <begin position="254"/>
        <end position="276"/>
    </location>
</feature>
<keyword evidence="5 8" id="KW-0675">Receptor</keyword>
<name>A0AAD9V1P5_ACRCE</name>
<proteinExistence type="inferred from homology"/>
<evidence type="ECO:0000256" key="1">
    <source>
        <dbReference type="ARBA" id="ARBA00004370"/>
    </source>
</evidence>
<protein>
    <submittedName>
        <fullName evidence="8">Melatonin receptor type 1A</fullName>
    </submittedName>
</protein>
<dbReference type="PROSITE" id="PS00237">
    <property type="entry name" value="G_PROTEIN_RECEP_F1_1"/>
    <property type="match status" value="1"/>
</dbReference>
<keyword evidence="3 6" id="KW-1133">Transmembrane helix</keyword>
<dbReference type="Gene3D" id="1.20.1070.10">
    <property type="entry name" value="Rhodopsin 7-helix transmembrane proteins"/>
    <property type="match status" value="1"/>
</dbReference>
<dbReference type="InterPro" id="IPR000276">
    <property type="entry name" value="GPCR_Rhodpsn"/>
</dbReference>
<dbReference type="PANTHER" id="PTHR45698:SF1">
    <property type="entry name" value="TRACE AMINE-ASSOCIATED RECEPTOR 13C-LIKE"/>
    <property type="match status" value="1"/>
</dbReference>
<feature type="transmembrane region" description="Helical" evidence="6">
    <location>
        <begin position="214"/>
        <end position="234"/>
    </location>
</feature>
<reference evidence="8" key="2">
    <citation type="journal article" date="2023" name="Science">
        <title>Genomic signatures of disease resistance in endangered staghorn corals.</title>
        <authorList>
            <person name="Vollmer S.V."/>
            <person name="Selwyn J.D."/>
            <person name="Despard B.A."/>
            <person name="Roesel C.L."/>
        </authorList>
    </citation>
    <scope>NUCLEOTIDE SEQUENCE</scope>
    <source>
        <strain evidence="8">K2</strain>
    </source>
</reference>
<evidence type="ECO:0000256" key="5">
    <source>
        <dbReference type="RuleBase" id="RU000688"/>
    </source>
</evidence>
<sequence>MASITVILYICICVLAIFGNSLTIVMFILERRLLKKSYNILILTLAITDVLTAVNVIVNPSFVLGDAFPYPTGPILGEVFCRLISTRLLIFQLVFFSVYINLVLTAERWCAIVKPHKYNYAFSNKRVLCYIVLSWVWSVLLILKGALAVGYSPSGDKICQRNDSGGTLFNAIWYATQIFLKMIIPCISMIGMYVHMISKTLKSPAASPESVAKLKARLTLMIAVATLVLIVLYIPNQIVFFLSTLGKIQLNTPLHKLTCFLTFMTTCLNPFIYGLSNNIYRQRYRRILFAICPSVMRGSRVQAEDVQANDNHALGRTQLCTEPNREIAAGEQNHLAMFTDLSLDVKE</sequence>
<dbReference type="Pfam" id="PF00001">
    <property type="entry name" value="7tm_1"/>
    <property type="match status" value="1"/>
</dbReference>
<keyword evidence="4 6" id="KW-0472">Membrane</keyword>
<dbReference type="PRINTS" id="PR00237">
    <property type="entry name" value="GPCRRHODOPSN"/>
</dbReference>
<keyword evidence="5" id="KW-0297">G-protein coupled receptor</keyword>
<evidence type="ECO:0000313" key="9">
    <source>
        <dbReference type="Proteomes" id="UP001249851"/>
    </source>
</evidence>
<dbReference type="EMBL" id="JARQWQ010000046">
    <property type="protein sequence ID" value="KAK2557973.1"/>
    <property type="molecule type" value="Genomic_DNA"/>
</dbReference>
<dbReference type="GO" id="GO:0004930">
    <property type="term" value="F:G protein-coupled receptor activity"/>
    <property type="evidence" value="ECO:0007669"/>
    <property type="project" value="UniProtKB-KW"/>
</dbReference>
<dbReference type="InterPro" id="IPR017452">
    <property type="entry name" value="GPCR_Rhodpsn_7TM"/>
</dbReference>
<feature type="transmembrane region" description="Helical" evidence="6">
    <location>
        <begin position="41"/>
        <end position="64"/>
    </location>
</feature>
<evidence type="ECO:0000313" key="8">
    <source>
        <dbReference type="EMBL" id="KAK2557973.1"/>
    </source>
</evidence>
<dbReference type="Proteomes" id="UP001249851">
    <property type="component" value="Unassembled WGS sequence"/>
</dbReference>
<keyword evidence="5" id="KW-0807">Transducer</keyword>
<comment type="caution">
    <text evidence="8">The sequence shown here is derived from an EMBL/GenBank/DDBJ whole genome shotgun (WGS) entry which is preliminary data.</text>
</comment>
<feature type="transmembrane region" description="Helical" evidence="6">
    <location>
        <begin position="84"/>
        <end position="106"/>
    </location>
</feature>
<dbReference type="PROSITE" id="PS50262">
    <property type="entry name" value="G_PROTEIN_RECEP_F1_2"/>
    <property type="match status" value="1"/>
</dbReference>
<evidence type="ECO:0000256" key="3">
    <source>
        <dbReference type="ARBA" id="ARBA00022989"/>
    </source>
</evidence>
<feature type="transmembrane region" description="Helical" evidence="6">
    <location>
        <begin position="171"/>
        <end position="194"/>
    </location>
</feature>
<evidence type="ECO:0000259" key="7">
    <source>
        <dbReference type="PROSITE" id="PS50262"/>
    </source>
</evidence>
<feature type="transmembrane region" description="Helical" evidence="6">
    <location>
        <begin position="6"/>
        <end position="29"/>
    </location>
</feature>
<feature type="transmembrane region" description="Helical" evidence="6">
    <location>
        <begin position="127"/>
        <end position="151"/>
    </location>
</feature>
<dbReference type="SUPFAM" id="SSF81321">
    <property type="entry name" value="Family A G protein-coupled receptor-like"/>
    <property type="match status" value="1"/>
</dbReference>
<dbReference type="CDD" id="cd00637">
    <property type="entry name" value="7tm_classA_rhodopsin-like"/>
    <property type="match status" value="1"/>
</dbReference>
<dbReference type="PANTHER" id="PTHR45698">
    <property type="entry name" value="TRACE AMINE-ASSOCIATED RECEPTOR 19N-RELATED"/>
    <property type="match status" value="1"/>
</dbReference>
<feature type="domain" description="G-protein coupled receptors family 1 profile" evidence="7">
    <location>
        <begin position="19"/>
        <end position="273"/>
    </location>
</feature>